<gene>
    <name evidence="6" type="ORF">I5M32_00545</name>
</gene>
<dbReference type="InterPro" id="IPR029063">
    <property type="entry name" value="SAM-dependent_MTases_sf"/>
</dbReference>
<feature type="domain" description="THUMP" evidence="4">
    <location>
        <begin position="74"/>
        <end position="160"/>
    </location>
</feature>
<dbReference type="Proteomes" id="UP000660024">
    <property type="component" value="Unassembled WGS sequence"/>
</dbReference>
<accession>A0ABS1BEZ4</accession>
<evidence type="ECO:0000313" key="6">
    <source>
        <dbReference type="EMBL" id="MBK0381432.1"/>
    </source>
</evidence>
<name>A0ABS1BEZ4_9SPHI</name>
<dbReference type="Pfam" id="PF22020">
    <property type="entry name" value="RlmL_1st"/>
    <property type="match status" value="1"/>
</dbReference>
<keyword evidence="2" id="KW-0808">Transferase</keyword>
<evidence type="ECO:0000259" key="4">
    <source>
        <dbReference type="Pfam" id="PF02926"/>
    </source>
</evidence>
<dbReference type="RefSeq" id="WP_200583825.1">
    <property type="nucleotide sequence ID" value="NZ_JAEHFY010000001.1"/>
</dbReference>
<dbReference type="EMBL" id="JAEHFY010000001">
    <property type="protein sequence ID" value="MBK0381432.1"/>
    <property type="molecule type" value="Genomic_DNA"/>
</dbReference>
<keyword evidence="7" id="KW-1185">Reference proteome</keyword>
<proteinExistence type="predicted"/>
<evidence type="ECO:0000259" key="5">
    <source>
        <dbReference type="Pfam" id="PF22020"/>
    </source>
</evidence>
<organism evidence="6 7">
    <name type="scientific">Pedobacter segetis</name>
    <dbReference type="NCBI Taxonomy" id="2793069"/>
    <lineage>
        <taxon>Bacteria</taxon>
        <taxon>Pseudomonadati</taxon>
        <taxon>Bacteroidota</taxon>
        <taxon>Sphingobacteriia</taxon>
        <taxon>Sphingobacteriales</taxon>
        <taxon>Sphingobacteriaceae</taxon>
        <taxon>Pedobacter</taxon>
    </lineage>
</organism>
<dbReference type="CDD" id="cd11715">
    <property type="entry name" value="THUMP_AdoMetMT"/>
    <property type="match status" value="1"/>
</dbReference>
<dbReference type="InterPro" id="IPR004114">
    <property type="entry name" value="THUMP_dom"/>
</dbReference>
<dbReference type="Gene3D" id="3.40.50.150">
    <property type="entry name" value="Vaccinia Virus protein VP39"/>
    <property type="match status" value="1"/>
</dbReference>
<evidence type="ECO:0000256" key="2">
    <source>
        <dbReference type="ARBA" id="ARBA00022679"/>
    </source>
</evidence>
<dbReference type="Gene3D" id="3.30.2130.30">
    <property type="match status" value="1"/>
</dbReference>
<reference evidence="6 7" key="1">
    <citation type="submission" date="2020-12" db="EMBL/GenBank/DDBJ databases">
        <title>Bacterial novel species Pedobacter sp. SD-b isolated from soil.</title>
        <authorList>
            <person name="Jung H.-Y."/>
        </authorList>
    </citation>
    <scope>NUCLEOTIDE SEQUENCE [LARGE SCALE GENOMIC DNA]</scope>
    <source>
        <strain evidence="6 7">SD-b</strain>
    </source>
</reference>
<evidence type="ECO:0000256" key="1">
    <source>
        <dbReference type="ARBA" id="ARBA00022603"/>
    </source>
</evidence>
<evidence type="ECO:0000313" key="7">
    <source>
        <dbReference type="Proteomes" id="UP000660024"/>
    </source>
</evidence>
<evidence type="ECO:0000259" key="3">
    <source>
        <dbReference type="Pfam" id="PF01170"/>
    </source>
</evidence>
<dbReference type="SUPFAM" id="SSF53335">
    <property type="entry name" value="S-adenosyl-L-methionine-dependent methyltransferases"/>
    <property type="match status" value="1"/>
</dbReference>
<comment type="caution">
    <text evidence="6">The sequence shown here is derived from an EMBL/GenBank/DDBJ whole genome shotgun (WGS) entry which is preliminary data.</text>
</comment>
<protein>
    <submittedName>
        <fullName evidence="6">Class I SAM-dependent RNA methyltransferase</fullName>
    </submittedName>
</protein>
<keyword evidence="1 6" id="KW-0489">Methyltransferase</keyword>
<dbReference type="Pfam" id="PF01170">
    <property type="entry name" value="UPF0020"/>
    <property type="match status" value="1"/>
</dbReference>
<dbReference type="PANTHER" id="PTHR47313:SF1">
    <property type="entry name" value="RIBOSOMAL RNA LARGE SUBUNIT METHYLTRANSFERASE K_L"/>
    <property type="match status" value="1"/>
</dbReference>
<sequence>MDQVFNNASKVIITCNKRLSIYLQQEVLALGFKPIRVFPTGVELNATMNDCIKLNLNLRCASQVLYKLHDFVAENHDQLYQELNKLEWEKLIDFGGYFSVTSNVDNPTITTPLFANLRVKDAIVDRIKQIHKIRPDSGSDYSKAVIHLYWKENNAEIFIDTSGETLAKHSYRKIPGKAPMLEALASAAIYASAWDMQSNFVNPMCGSGTLAIEAAMMATNRTPGLLRMNYGFMHILGYNEEIFLAERQLIKEKVVKNIDLKIIATDISESAIDISIRNAQTAGVDTLIDFKVCDFAQTPIPNGKGIVMFNPEYGERLGQVSDLEITYKRMGDFMKQECKGYKGYIFTGNPELAKKIGLKAAKRIEFYSAKLDCRLLEYELYDGSRRTVAIEQ</sequence>
<dbReference type="InterPro" id="IPR054170">
    <property type="entry name" value="RlmL_1st"/>
</dbReference>
<feature type="domain" description="Ribosomal RNA large subunit methyltransferase K/L-like methyltransferase" evidence="3">
    <location>
        <begin position="170"/>
        <end position="375"/>
    </location>
</feature>
<dbReference type="GO" id="GO:0008168">
    <property type="term" value="F:methyltransferase activity"/>
    <property type="evidence" value="ECO:0007669"/>
    <property type="project" value="UniProtKB-KW"/>
</dbReference>
<dbReference type="Pfam" id="PF02926">
    <property type="entry name" value="THUMP"/>
    <property type="match status" value="1"/>
</dbReference>
<feature type="domain" description="RlmL ferredoxin-like" evidence="5">
    <location>
        <begin position="11"/>
        <end position="65"/>
    </location>
</feature>
<dbReference type="GO" id="GO:0032259">
    <property type="term" value="P:methylation"/>
    <property type="evidence" value="ECO:0007669"/>
    <property type="project" value="UniProtKB-KW"/>
</dbReference>
<dbReference type="InterPro" id="IPR000241">
    <property type="entry name" value="RlmKL-like_Mtase"/>
</dbReference>
<dbReference type="PANTHER" id="PTHR47313">
    <property type="entry name" value="RIBOSOMAL RNA LARGE SUBUNIT METHYLTRANSFERASE K/L"/>
    <property type="match status" value="1"/>
</dbReference>